<feature type="transmembrane region" description="Helical" evidence="6">
    <location>
        <begin position="146"/>
        <end position="165"/>
    </location>
</feature>
<keyword evidence="2" id="KW-1003">Cell membrane</keyword>
<evidence type="ECO:0000256" key="2">
    <source>
        <dbReference type="ARBA" id="ARBA00022475"/>
    </source>
</evidence>
<keyword evidence="5 6" id="KW-0472">Membrane</keyword>
<feature type="transmembrane region" description="Helical" evidence="6">
    <location>
        <begin position="289"/>
        <end position="307"/>
    </location>
</feature>
<evidence type="ECO:0000313" key="9">
    <source>
        <dbReference type="Proteomes" id="UP001199044"/>
    </source>
</evidence>
<evidence type="ECO:0000256" key="6">
    <source>
        <dbReference type="SAM" id="Phobius"/>
    </source>
</evidence>
<gene>
    <name evidence="8" type="ORF">LDJ79_13115</name>
</gene>
<evidence type="ECO:0000259" key="7">
    <source>
        <dbReference type="Pfam" id="PF00892"/>
    </source>
</evidence>
<sequence>MNKGYFYILFATLFFSSMEVALKIVAADFNPLELNFLRFVIGTIVLWPMAVKSLKEKNLQVTKQHWPFFLLTGFLCVVVSMTFFQLAIMYAHASIVAILFSCNAIFVIPLAHIFLNQKMTWVSVGSLVLSVIGMLFIVNPQHLPNMVGVTLSLLAAVTFALYGIVGQMGNRKYGFTGISLTFFSFIAGCIEMFVLMALTHIPAIADLFTGMGLSNFAYIPFVQGVSLHTLPSLIYLGIFVTGFGYAFYFMAMEETSAATASVIFYIKPALAPILAMFILGEVIHENTVIGIVFIIAGSALTFAAAGVDRRIIRNTRAYMRHLRFQRYLKHQHHHQHLYQ</sequence>
<evidence type="ECO:0000256" key="5">
    <source>
        <dbReference type="ARBA" id="ARBA00023136"/>
    </source>
</evidence>
<keyword evidence="3 6" id="KW-0812">Transmembrane</keyword>
<protein>
    <submittedName>
        <fullName evidence="8">DMT family transporter</fullName>
    </submittedName>
</protein>
<dbReference type="InterPro" id="IPR051258">
    <property type="entry name" value="Diverse_Substrate_Transporter"/>
</dbReference>
<accession>A0ABS7YRH9</accession>
<dbReference type="RefSeq" id="WP_225250880.1">
    <property type="nucleotide sequence ID" value="NZ_JAIWIU010000085.1"/>
</dbReference>
<comment type="subcellular location">
    <subcellularLocation>
        <location evidence="1">Cell membrane</location>
        <topology evidence="1">Multi-pass membrane protein</topology>
    </subcellularLocation>
</comment>
<feature type="domain" description="EamA" evidence="7">
    <location>
        <begin position="147"/>
        <end position="302"/>
    </location>
</feature>
<evidence type="ECO:0000313" key="8">
    <source>
        <dbReference type="EMBL" id="MCA2017059.1"/>
    </source>
</evidence>
<dbReference type="SUPFAM" id="SSF103481">
    <property type="entry name" value="Multidrug resistance efflux transporter EmrE"/>
    <property type="match status" value="2"/>
</dbReference>
<dbReference type="InterPro" id="IPR000620">
    <property type="entry name" value="EamA_dom"/>
</dbReference>
<feature type="transmembrane region" description="Helical" evidence="6">
    <location>
        <begin position="94"/>
        <end position="114"/>
    </location>
</feature>
<feature type="domain" description="EamA" evidence="7">
    <location>
        <begin position="3"/>
        <end position="138"/>
    </location>
</feature>
<dbReference type="PANTHER" id="PTHR42920:SF11">
    <property type="entry name" value="INNER MEMBRANE PROTEIN YTFF"/>
    <property type="match status" value="1"/>
</dbReference>
<feature type="transmembrane region" description="Helical" evidence="6">
    <location>
        <begin position="36"/>
        <end position="54"/>
    </location>
</feature>
<organism evidence="8 9">
    <name type="scientific">Vibrio tritonius</name>
    <dbReference type="NCBI Taxonomy" id="1435069"/>
    <lineage>
        <taxon>Bacteria</taxon>
        <taxon>Pseudomonadati</taxon>
        <taxon>Pseudomonadota</taxon>
        <taxon>Gammaproteobacteria</taxon>
        <taxon>Vibrionales</taxon>
        <taxon>Vibrionaceae</taxon>
        <taxon>Vibrio</taxon>
    </lineage>
</organism>
<evidence type="ECO:0000256" key="3">
    <source>
        <dbReference type="ARBA" id="ARBA00022692"/>
    </source>
</evidence>
<evidence type="ECO:0000256" key="1">
    <source>
        <dbReference type="ARBA" id="ARBA00004651"/>
    </source>
</evidence>
<dbReference type="PANTHER" id="PTHR42920">
    <property type="entry name" value="OS03G0707200 PROTEIN-RELATED"/>
    <property type="match status" value="1"/>
</dbReference>
<keyword evidence="4 6" id="KW-1133">Transmembrane helix</keyword>
<reference evidence="9" key="1">
    <citation type="submission" date="2023-07" db="EMBL/GenBank/DDBJ databases">
        <title>Molecular identification of indigenous halophilic bacteria isolated from red sea cost, biodegradation of synthetic dyes and assessment of degraded metabolite toxicity.</title>
        <authorList>
            <person name="Chaieb K."/>
            <person name="Altayb H.N."/>
        </authorList>
    </citation>
    <scope>NUCLEOTIDE SEQUENCE [LARGE SCALE GENOMIC DNA]</scope>
    <source>
        <strain evidence="9">K20</strain>
    </source>
</reference>
<feature type="transmembrane region" description="Helical" evidence="6">
    <location>
        <begin position="66"/>
        <end position="88"/>
    </location>
</feature>
<feature type="transmembrane region" description="Helical" evidence="6">
    <location>
        <begin position="262"/>
        <end position="283"/>
    </location>
</feature>
<feature type="transmembrane region" description="Helical" evidence="6">
    <location>
        <begin position="177"/>
        <end position="205"/>
    </location>
</feature>
<feature type="transmembrane region" description="Helical" evidence="6">
    <location>
        <begin position="121"/>
        <end position="140"/>
    </location>
</feature>
<dbReference type="Proteomes" id="UP001199044">
    <property type="component" value="Unassembled WGS sequence"/>
</dbReference>
<dbReference type="InterPro" id="IPR037185">
    <property type="entry name" value="EmrE-like"/>
</dbReference>
<proteinExistence type="predicted"/>
<keyword evidence="9" id="KW-1185">Reference proteome</keyword>
<name>A0ABS7YRH9_9VIBR</name>
<comment type="caution">
    <text evidence="8">The sequence shown here is derived from an EMBL/GenBank/DDBJ whole genome shotgun (WGS) entry which is preliminary data.</text>
</comment>
<dbReference type="EMBL" id="JAIWIU010000085">
    <property type="protein sequence ID" value="MCA2017059.1"/>
    <property type="molecule type" value="Genomic_DNA"/>
</dbReference>
<evidence type="ECO:0000256" key="4">
    <source>
        <dbReference type="ARBA" id="ARBA00022989"/>
    </source>
</evidence>
<dbReference type="Pfam" id="PF00892">
    <property type="entry name" value="EamA"/>
    <property type="match status" value="2"/>
</dbReference>
<feature type="transmembrane region" description="Helical" evidence="6">
    <location>
        <begin position="225"/>
        <end position="250"/>
    </location>
</feature>